<dbReference type="RefSeq" id="WP_123639126.1">
    <property type="nucleotide sequence ID" value="NZ_RJUK01000002.1"/>
</dbReference>
<dbReference type="Pfam" id="PF12790">
    <property type="entry name" value="T6SS-SciN"/>
    <property type="match status" value="1"/>
</dbReference>
<name>A0A3N1NF33_9GAMM</name>
<dbReference type="InterPro" id="IPR038706">
    <property type="entry name" value="Type_VI_SciN-like_sf"/>
</dbReference>
<sequence>MERFDLLRRLFPVLLVCWLTACANQESRVGGMLKLQTDVRLSIDARADINPDHSNEPAPVVLRFYELTAEQAFADADFVRLYERDSAVLGDTLVRRRQLPGVVPGEIRDHELVLDANTRYVGIMAEFYQYQRAAYKVVIPVTARNVFRDVIKLQISGNQLSVLN</sequence>
<comment type="caution">
    <text evidence="1">The sequence shown here is derived from an EMBL/GenBank/DDBJ whole genome shotgun (WGS) entry which is preliminary data.</text>
</comment>
<dbReference type="OrthoDB" id="5471061at2"/>
<accession>A0A3N1NF33</accession>
<evidence type="ECO:0000313" key="1">
    <source>
        <dbReference type="EMBL" id="ROQ18514.1"/>
    </source>
</evidence>
<dbReference type="AlphaFoldDB" id="A0A3N1NF33"/>
<dbReference type="PROSITE" id="PS51257">
    <property type="entry name" value="PROKAR_LIPOPROTEIN"/>
    <property type="match status" value="1"/>
</dbReference>
<dbReference type="Proteomes" id="UP000273643">
    <property type="component" value="Unassembled WGS sequence"/>
</dbReference>
<dbReference type="PANTHER" id="PTHR37625:SF4">
    <property type="entry name" value="OUTER MEMBRANE LIPOPROTEIN"/>
    <property type="match status" value="1"/>
</dbReference>
<dbReference type="NCBIfam" id="TIGR03352">
    <property type="entry name" value="VI_chp_3"/>
    <property type="match status" value="1"/>
</dbReference>
<dbReference type="EMBL" id="RJUK01000002">
    <property type="protein sequence ID" value="ROQ18514.1"/>
    <property type="molecule type" value="Genomic_DNA"/>
</dbReference>
<proteinExistence type="predicted"/>
<gene>
    <name evidence="1" type="ORF">EDC38_2741</name>
</gene>
<reference evidence="1 2" key="1">
    <citation type="submission" date="2018-11" db="EMBL/GenBank/DDBJ databases">
        <title>Genomic Encyclopedia of Type Strains, Phase IV (KMG-IV): sequencing the most valuable type-strain genomes for metagenomic binning, comparative biology and taxonomic classification.</title>
        <authorList>
            <person name="Goeker M."/>
        </authorList>
    </citation>
    <scope>NUCLEOTIDE SEQUENCE [LARGE SCALE GENOMIC DNA]</scope>
    <source>
        <strain evidence="1 2">DSM 16974</strain>
    </source>
</reference>
<organism evidence="1 2">
    <name type="scientific">Marinimicrobium koreense</name>
    <dbReference type="NCBI Taxonomy" id="306545"/>
    <lineage>
        <taxon>Bacteria</taxon>
        <taxon>Pseudomonadati</taxon>
        <taxon>Pseudomonadota</taxon>
        <taxon>Gammaproteobacteria</taxon>
        <taxon>Cellvibrionales</taxon>
        <taxon>Cellvibrionaceae</taxon>
        <taxon>Marinimicrobium</taxon>
    </lineage>
</organism>
<keyword evidence="2" id="KW-1185">Reference proteome</keyword>
<dbReference type="PANTHER" id="PTHR37625">
    <property type="entry name" value="OUTER MEMBRANE LIPOPROTEIN-RELATED"/>
    <property type="match status" value="1"/>
</dbReference>
<protein>
    <submittedName>
        <fullName evidence="1">Type VI secretion system protein VasD</fullName>
    </submittedName>
</protein>
<dbReference type="Gene3D" id="2.60.40.4150">
    <property type="entry name" value="Type VI secretion system, lipoprotein SciN"/>
    <property type="match status" value="1"/>
</dbReference>
<dbReference type="InterPro" id="IPR017734">
    <property type="entry name" value="T6SS_SciN"/>
</dbReference>
<evidence type="ECO:0000313" key="2">
    <source>
        <dbReference type="Proteomes" id="UP000273643"/>
    </source>
</evidence>